<keyword evidence="3" id="KW-0963">Cytoplasm</keyword>
<dbReference type="STRING" id="370764.SAMN04489810_3398"/>
<dbReference type="GO" id="GO:0005737">
    <property type="term" value="C:cytoplasm"/>
    <property type="evidence" value="ECO:0007669"/>
    <property type="project" value="UniProtKB-SubCell"/>
</dbReference>
<dbReference type="PANTHER" id="PTHR33643:SF1">
    <property type="entry name" value="UREASE ACCESSORY PROTEIN D"/>
    <property type="match status" value="1"/>
</dbReference>
<dbReference type="PANTHER" id="PTHR33643">
    <property type="entry name" value="UREASE ACCESSORY PROTEIN D"/>
    <property type="match status" value="1"/>
</dbReference>
<reference evidence="4 5" key="1">
    <citation type="submission" date="2016-10" db="EMBL/GenBank/DDBJ databases">
        <authorList>
            <person name="de Groot N.N."/>
        </authorList>
    </citation>
    <scope>NUCLEOTIDE SEQUENCE [LARGE SCALE GENOMIC DNA]</scope>
    <source>
        <strain evidence="4 5">DSM 23142</strain>
    </source>
</reference>
<organism evidence="4 5">
    <name type="scientific">Microbacterium pygmaeum</name>
    <dbReference type="NCBI Taxonomy" id="370764"/>
    <lineage>
        <taxon>Bacteria</taxon>
        <taxon>Bacillati</taxon>
        <taxon>Actinomycetota</taxon>
        <taxon>Actinomycetes</taxon>
        <taxon>Micrococcales</taxon>
        <taxon>Microbacteriaceae</taxon>
        <taxon>Microbacterium</taxon>
    </lineage>
</organism>
<comment type="subcellular location">
    <subcellularLocation>
        <location evidence="3">Cytoplasm</location>
    </subcellularLocation>
</comment>
<dbReference type="HAMAP" id="MF_01384">
    <property type="entry name" value="UreD"/>
    <property type="match status" value="1"/>
</dbReference>
<evidence type="ECO:0000256" key="3">
    <source>
        <dbReference type="HAMAP-Rule" id="MF_01384"/>
    </source>
</evidence>
<gene>
    <name evidence="3" type="primary">ureD</name>
    <name evidence="4" type="ORF">SAMN04489810_3398</name>
</gene>
<protein>
    <recommendedName>
        <fullName evidence="3">Urease accessory protein UreD</fullName>
    </recommendedName>
</protein>
<evidence type="ECO:0000313" key="4">
    <source>
        <dbReference type="EMBL" id="SDH59222.1"/>
    </source>
</evidence>
<accession>A0A1G8DNM9</accession>
<keyword evidence="5" id="KW-1185">Reference proteome</keyword>
<dbReference type="AlphaFoldDB" id="A0A1G8DNM9"/>
<proteinExistence type="inferred from homology"/>
<dbReference type="EMBL" id="LT629692">
    <property type="protein sequence ID" value="SDH59222.1"/>
    <property type="molecule type" value="Genomic_DNA"/>
</dbReference>
<evidence type="ECO:0000256" key="1">
    <source>
        <dbReference type="ARBA" id="ARBA00007177"/>
    </source>
</evidence>
<dbReference type="Proteomes" id="UP000199009">
    <property type="component" value="Chromosome I"/>
</dbReference>
<dbReference type="RefSeq" id="WP_197672985.1">
    <property type="nucleotide sequence ID" value="NZ_LT629692.1"/>
</dbReference>
<evidence type="ECO:0000313" key="5">
    <source>
        <dbReference type="Proteomes" id="UP000199009"/>
    </source>
</evidence>
<keyword evidence="2 3" id="KW-0143">Chaperone</keyword>
<dbReference type="Pfam" id="PF01774">
    <property type="entry name" value="UreD"/>
    <property type="match status" value="1"/>
</dbReference>
<dbReference type="GO" id="GO:0016151">
    <property type="term" value="F:nickel cation binding"/>
    <property type="evidence" value="ECO:0007669"/>
    <property type="project" value="UniProtKB-UniRule"/>
</dbReference>
<dbReference type="InterPro" id="IPR002669">
    <property type="entry name" value="UreD"/>
</dbReference>
<comment type="similarity">
    <text evidence="1 3">Belongs to the UreD family.</text>
</comment>
<keyword evidence="3" id="KW-0996">Nickel insertion</keyword>
<sequence length="341" mass="36379">MSPTATAADGPLYGGPRLQPAHFEPDRVPVEVARHGVDPHTLQVGSPGKVGILELDFELRGAADAGSGLRRTDLVHHYQKTPLQIMRPLYYNPLRPDMPYTYILTTGGGVLHGDRQRTDLRFGAGTSAHVTTQAHTKLYRMETGYATALVNIDVEAGAYAEYLPDPVIPFAGSRYYQRVAVTMQEGASLVTGETIYAGRLTRGEHNQYDVYASDFEVRRVGGGAEGRPLAIDRVRLVPERGHVGGLAVLDGRDIFASLYVLSGLVPAARIADALYAAVGAVVAASDDPSARFGVSVLPGDTGAWLRLIADDTITALASQTAAAAAAHELLTGRAAPRIRKS</sequence>
<comment type="subunit">
    <text evidence="3">UreD, UreF and UreG form a complex that acts as a GTP-hydrolysis-dependent molecular chaperone, activating the urease apoprotein by helping to assemble the nickel containing metallocenter of UreC. The UreE protein probably delivers the nickel.</text>
</comment>
<evidence type="ECO:0000256" key="2">
    <source>
        <dbReference type="ARBA" id="ARBA00023186"/>
    </source>
</evidence>
<name>A0A1G8DNM9_9MICO</name>
<comment type="function">
    <text evidence="3">Required for maturation of urease via the functional incorporation of the urease nickel metallocenter.</text>
</comment>